<dbReference type="InterPro" id="IPR050431">
    <property type="entry name" value="Adaptor_comp_med_subunit"/>
</dbReference>
<evidence type="ECO:0008006" key="4">
    <source>
        <dbReference type="Google" id="ProtNLM"/>
    </source>
</evidence>
<dbReference type="PANTHER" id="PTHR10529">
    <property type="entry name" value="AP COMPLEX SUBUNIT MU"/>
    <property type="match status" value="1"/>
</dbReference>
<reference evidence="2" key="1">
    <citation type="submission" date="2019-12" db="EMBL/GenBank/DDBJ databases">
        <title>Genome sequencing and annotation of Brassica cretica.</title>
        <authorList>
            <person name="Studholme D.J."/>
            <person name="Sarris P."/>
        </authorList>
    </citation>
    <scope>NUCLEOTIDE SEQUENCE</scope>
    <source>
        <strain evidence="2">PFS-109/04</strain>
        <tissue evidence="2">Leaf</tissue>
    </source>
</reference>
<sequence length="183" mass="20961">MPVAASAIYFLNLRGDVLINRTYRDDVGGDMVDAFRTHIMQTKELGNCPVRQIGGCSFVYMRISNVYIVIAVALFKSYFGGAFDEDAIRNNFVLIYELLDEIMDFGYPQNLSPEILKLYITQEGVRSPFSSKRKRIISKWLTLNSKLDVCILRTKEAPNSNRSSCTRMREEPEEEENVKVLKV</sequence>
<gene>
    <name evidence="2" type="ORF">F2Q69_00034450</name>
</gene>
<comment type="caution">
    <text evidence="2">The sequence shown here is derived from an EMBL/GenBank/DDBJ whole genome shotgun (WGS) entry which is preliminary data.</text>
</comment>
<dbReference type="EMBL" id="QGKX02000004">
    <property type="protein sequence ID" value="KAF3602105.1"/>
    <property type="molecule type" value="Genomic_DNA"/>
</dbReference>
<dbReference type="CDD" id="cd14836">
    <property type="entry name" value="AP2_Mu_N"/>
    <property type="match status" value="1"/>
</dbReference>
<name>A0A8S9SQ22_BRACR</name>
<feature type="region of interest" description="Disordered" evidence="1">
    <location>
        <begin position="160"/>
        <end position="179"/>
    </location>
</feature>
<accession>A0A8S9SQ22</accession>
<protein>
    <recommendedName>
        <fullName evidence="4">AP complex mu/sigma subunit domain-containing protein</fullName>
    </recommendedName>
</protein>
<evidence type="ECO:0000256" key="1">
    <source>
        <dbReference type="SAM" id="MobiDB-lite"/>
    </source>
</evidence>
<dbReference type="SUPFAM" id="SSF64356">
    <property type="entry name" value="SNARE-like"/>
    <property type="match status" value="1"/>
</dbReference>
<organism evidence="2 3">
    <name type="scientific">Brassica cretica</name>
    <name type="common">Mustard</name>
    <dbReference type="NCBI Taxonomy" id="69181"/>
    <lineage>
        <taxon>Eukaryota</taxon>
        <taxon>Viridiplantae</taxon>
        <taxon>Streptophyta</taxon>
        <taxon>Embryophyta</taxon>
        <taxon>Tracheophyta</taxon>
        <taxon>Spermatophyta</taxon>
        <taxon>Magnoliopsida</taxon>
        <taxon>eudicotyledons</taxon>
        <taxon>Gunneridae</taxon>
        <taxon>Pentapetalae</taxon>
        <taxon>rosids</taxon>
        <taxon>malvids</taxon>
        <taxon>Brassicales</taxon>
        <taxon>Brassicaceae</taxon>
        <taxon>Brassiceae</taxon>
        <taxon>Brassica</taxon>
    </lineage>
</organism>
<evidence type="ECO:0000313" key="2">
    <source>
        <dbReference type="EMBL" id="KAF3602105.1"/>
    </source>
</evidence>
<proteinExistence type="predicted"/>
<dbReference type="Proteomes" id="UP000712600">
    <property type="component" value="Unassembled WGS sequence"/>
</dbReference>
<dbReference type="InterPro" id="IPR043532">
    <property type="entry name" value="AP2_Mu_N"/>
</dbReference>
<dbReference type="AlphaFoldDB" id="A0A8S9SQ22"/>
<evidence type="ECO:0000313" key="3">
    <source>
        <dbReference type="Proteomes" id="UP000712600"/>
    </source>
</evidence>
<dbReference type="Gene3D" id="3.30.450.60">
    <property type="match status" value="2"/>
</dbReference>
<dbReference type="InterPro" id="IPR011012">
    <property type="entry name" value="Longin-like_dom_sf"/>
</dbReference>